<feature type="domain" description="CobW C-terminal" evidence="6">
    <location>
        <begin position="230"/>
        <end position="324"/>
    </location>
</feature>
<gene>
    <name evidence="7" type="ORF">GCM10011391_09290</name>
</gene>
<keyword evidence="1" id="KW-0547">Nucleotide-binding</keyword>
<name>A0A8J2YBE0_9BACL</name>
<comment type="catalytic activity">
    <reaction evidence="5">
        <text>GTP + H2O = GDP + phosphate + H(+)</text>
        <dbReference type="Rhea" id="RHEA:19669"/>
        <dbReference type="ChEBI" id="CHEBI:15377"/>
        <dbReference type="ChEBI" id="CHEBI:15378"/>
        <dbReference type="ChEBI" id="CHEBI:37565"/>
        <dbReference type="ChEBI" id="CHEBI:43474"/>
        <dbReference type="ChEBI" id="CHEBI:58189"/>
    </reaction>
    <physiologicalReaction direction="left-to-right" evidence="5">
        <dbReference type="Rhea" id="RHEA:19670"/>
    </physiologicalReaction>
</comment>
<dbReference type="SUPFAM" id="SSF52540">
    <property type="entry name" value="P-loop containing nucleoside triphosphate hydrolases"/>
    <property type="match status" value="1"/>
</dbReference>
<dbReference type="SMART" id="SM00833">
    <property type="entry name" value="CobW_C"/>
    <property type="match status" value="1"/>
</dbReference>
<dbReference type="GO" id="GO:0016787">
    <property type="term" value="F:hydrolase activity"/>
    <property type="evidence" value="ECO:0007669"/>
    <property type="project" value="UniProtKB-KW"/>
</dbReference>
<dbReference type="Pfam" id="PF02492">
    <property type="entry name" value="cobW"/>
    <property type="match status" value="1"/>
</dbReference>
<dbReference type="EMBL" id="BMIR01000003">
    <property type="protein sequence ID" value="GGE32796.1"/>
    <property type="molecule type" value="Genomic_DNA"/>
</dbReference>
<keyword evidence="2" id="KW-0378">Hydrolase</keyword>
<dbReference type="SUPFAM" id="SSF90002">
    <property type="entry name" value="Hypothetical protein YjiA, C-terminal domain"/>
    <property type="match status" value="1"/>
</dbReference>
<evidence type="ECO:0000256" key="1">
    <source>
        <dbReference type="ARBA" id="ARBA00022741"/>
    </source>
</evidence>
<dbReference type="InterPro" id="IPR003495">
    <property type="entry name" value="CobW/HypB/UreG_nucleotide-bd"/>
</dbReference>
<dbReference type="RefSeq" id="WP_188689859.1">
    <property type="nucleotide sequence ID" value="NZ_BMIR01000003.1"/>
</dbReference>
<evidence type="ECO:0000256" key="4">
    <source>
        <dbReference type="ARBA" id="ARBA00034320"/>
    </source>
</evidence>
<dbReference type="InterPro" id="IPR051316">
    <property type="entry name" value="Zinc-reg_GTPase_activator"/>
</dbReference>
<dbReference type="CDD" id="cd03112">
    <property type="entry name" value="CobW-like"/>
    <property type="match status" value="1"/>
</dbReference>
<dbReference type="GO" id="GO:0005737">
    <property type="term" value="C:cytoplasm"/>
    <property type="evidence" value="ECO:0007669"/>
    <property type="project" value="TreeGrafter"/>
</dbReference>
<comment type="caution">
    <text evidence="7">The sequence shown here is derived from an EMBL/GenBank/DDBJ whole genome shotgun (WGS) entry which is preliminary data.</text>
</comment>
<proteinExistence type="inferred from homology"/>
<dbReference type="Pfam" id="PF07683">
    <property type="entry name" value="CobW_C"/>
    <property type="match status" value="1"/>
</dbReference>
<reference evidence="7" key="1">
    <citation type="journal article" date="2014" name="Int. J. Syst. Evol. Microbiol.">
        <title>Complete genome sequence of Corynebacterium casei LMG S-19264T (=DSM 44701T), isolated from a smear-ripened cheese.</title>
        <authorList>
            <consortium name="US DOE Joint Genome Institute (JGI-PGF)"/>
            <person name="Walter F."/>
            <person name="Albersmeier A."/>
            <person name="Kalinowski J."/>
            <person name="Ruckert C."/>
        </authorList>
    </citation>
    <scope>NUCLEOTIDE SEQUENCE</scope>
    <source>
        <strain evidence="7">CGMCC 1.15371</strain>
    </source>
</reference>
<dbReference type="GO" id="GO:0000166">
    <property type="term" value="F:nucleotide binding"/>
    <property type="evidence" value="ECO:0007669"/>
    <property type="project" value="UniProtKB-KW"/>
</dbReference>
<dbReference type="PANTHER" id="PTHR13748">
    <property type="entry name" value="COBW-RELATED"/>
    <property type="match status" value="1"/>
</dbReference>
<organism evidence="7 8">
    <name type="scientific">Pullulanibacillus camelliae</name>
    <dbReference type="NCBI Taxonomy" id="1707096"/>
    <lineage>
        <taxon>Bacteria</taxon>
        <taxon>Bacillati</taxon>
        <taxon>Bacillota</taxon>
        <taxon>Bacilli</taxon>
        <taxon>Bacillales</taxon>
        <taxon>Sporolactobacillaceae</taxon>
        <taxon>Pullulanibacillus</taxon>
    </lineage>
</organism>
<evidence type="ECO:0000256" key="2">
    <source>
        <dbReference type="ARBA" id="ARBA00022801"/>
    </source>
</evidence>
<dbReference type="PANTHER" id="PTHR13748:SF62">
    <property type="entry name" value="COBW DOMAIN-CONTAINING PROTEIN"/>
    <property type="match status" value="1"/>
</dbReference>
<dbReference type="InterPro" id="IPR011629">
    <property type="entry name" value="CobW-like_C"/>
</dbReference>
<keyword evidence="8" id="KW-1185">Reference proteome</keyword>
<dbReference type="Proteomes" id="UP000628775">
    <property type="component" value="Unassembled WGS sequence"/>
</dbReference>
<comment type="similarity">
    <text evidence="4">Belongs to the SIMIBI class G3E GTPase family. ZNG1 subfamily.</text>
</comment>
<dbReference type="AlphaFoldDB" id="A0A8J2YBE0"/>
<accession>A0A8J2YBE0</accession>
<sequence length="333" mass="37497">MGTGEIPVNILTGFLGSGKTTLLNNILTEHHGEKVAVIVNEYGDINIDGLLVLHSDEDIIQMNNGCICCTVRGDLIKMLMNLLVAQHKGDITFDRIVIETTGLADPGPVAQTFIFDEALSSVFALDTIITVVDSQHIIEQLDSFEEPQEQIGFADIIMLNKIDLVDSSRLTAIRQRIHQINPTARLLESQHSQVALSDILDIYSFDLESKLMFDPDFLEVHHPHHHSDSVTSLSFIEKHPLDMEKLNHWMADLITHKGQDLLRYKGILNVEGMNERLIFQGVHMLFSGTFDRPWQPNEAKESRLIFIGKHLDQHALTKQFNQCLATRPLPLKG</sequence>
<evidence type="ECO:0000256" key="5">
    <source>
        <dbReference type="ARBA" id="ARBA00049117"/>
    </source>
</evidence>
<evidence type="ECO:0000259" key="6">
    <source>
        <dbReference type="SMART" id="SM00833"/>
    </source>
</evidence>
<reference evidence="7" key="2">
    <citation type="submission" date="2020-09" db="EMBL/GenBank/DDBJ databases">
        <authorList>
            <person name="Sun Q."/>
            <person name="Zhou Y."/>
        </authorList>
    </citation>
    <scope>NUCLEOTIDE SEQUENCE</scope>
    <source>
        <strain evidence="7">CGMCC 1.15371</strain>
    </source>
</reference>
<dbReference type="Gene3D" id="3.30.1220.10">
    <property type="entry name" value="CobW-like, C-terminal domain"/>
    <property type="match status" value="1"/>
</dbReference>
<evidence type="ECO:0000256" key="3">
    <source>
        <dbReference type="ARBA" id="ARBA00023186"/>
    </source>
</evidence>
<dbReference type="Gene3D" id="3.40.50.300">
    <property type="entry name" value="P-loop containing nucleotide triphosphate hydrolases"/>
    <property type="match status" value="1"/>
</dbReference>
<keyword evidence="3" id="KW-0143">Chaperone</keyword>
<dbReference type="InterPro" id="IPR036627">
    <property type="entry name" value="CobW-likC_sf"/>
</dbReference>
<protein>
    <submittedName>
        <fullName evidence="7">Cobalamin biosynthesis protein CobW</fullName>
    </submittedName>
</protein>
<dbReference type="InterPro" id="IPR027417">
    <property type="entry name" value="P-loop_NTPase"/>
</dbReference>
<evidence type="ECO:0000313" key="8">
    <source>
        <dbReference type="Proteomes" id="UP000628775"/>
    </source>
</evidence>
<evidence type="ECO:0000313" key="7">
    <source>
        <dbReference type="EMBL" id="GGE32796.1"/>
    </source>
</evidence>